<dbReference type="InParanoid" id="E4UY86"/>
<dbReference type="STRING" id="535722.E4UY86"/>
<accession>E4UY86</accession>
<dbReference type="VEuPathDB" id="FungiDB:MGYG_05052"/>
<dbReference type="eggNOG" id="ENOG502SP4J">
    <property type="taxonomic scope" value="Eukaryota"/>
</dbReference>
<reference evidence="4" key="1">
    <citation type="journal article" date="2012" name="MBio">
        <title>Comparative genome analysis of Trichophyton rubrum and related dermatophytes reveals candidate genes involved in infection.</title>
        <authorList>
            <person name="Martinez D.A."/>
            <person name="Oliver B.G."/>
            <person name="Graeser Y."/>
            <person name="Goldberg J.M."/>
            <person name="Li W."/>
            <person name="Martinez-Rossi N.M."/>
            <person name="Monod M."/>
            <person name="Shelest E."/>
            <person name="Barton R.C."/>
            <person name="Birch E."/>
            <person name="Brakhage A.A."/>
            <person name="Chen Z."/>
            <person name="Gurr S.J."/>
            <person name="Heiman D."/>
            <person name="Heitman J."/>
            <person name="Kosti I."/>
            <person name="Rossi A."/>
            <person name="Saif S."/>
            <person name="Samalova M."/>
            <person name="Saunders C.W."/>
            <person name="Shea T."/>
            <person name="Summerbell R.C."/>
            <person name="Xu J."/>
            <person name="Young S."/>
            <person name="Zeng Q."/>
            <person name="Birren B.W."/>
            <person name="Cuomo C.A."/>
            <person name="White T.C."/>
        </authorList>
    </citation>
    <scope>NUCLEOTIDE SEQUENCE [LARGE SCALE GENOMIC DNA]</scope>
    <source>
        <strain evidence="4">ATCC MYA-4604 / CBS 118893</strain>
    </source>
</reference>
<dbReference type="HOGENOM" id="CLU_452119_0_0_1"/>
<organism evidence="4">
    <name type="scientific">Arthroderma gypseum (strain ATCC MYA-4604 / CBS 118893)</name>
    <name type="common">Microsporum gypseum</name>
    <dbReference type="NCBI Taxonomy" id="535722"/>
    <lineage>
        <taxon>Eukaryota</taxon>
        <taxon>Fungi</taxon>
        <taxon>Dikarya</taxon>
        <taxon>Ascomycota</taxon>
        <taxon>Pezizomycotina</taxon>
        <taxon>Eurotiomycetes</taxon>
        <taxon>Eurotiomycetidae</taxon>
        <taxon>Onygenales</taxon>
        <taxon>Arthrodermataceae</taxon>
        <taxon>Nannizzia</taxon>
    </lineage>
</organism>
<feature type="domain" description="RNase III" evidence="2">
    <location>
        <begin position="7"/>
        <end position="126"/>
    </location>
</feature>
<dbReference type="PROSITE" id="PS50142">
    <property type="entry name" value="RNASE_3_2"/>
    <property type="match status" value="1"/>
</dbReference>
<dbReference type="OMA" id="NYDGNRK"/>
<dbReference type="GO" id="GO:0006396">
    <property type="term" value="P:RNA processing"/>
    <property type="evidence" value="ECO:0007669"/>
    <property type="project" value="InterPro"/>
</dbReference>
<feature type="region of interest" description="Disordered" evidence="1">
    <location>
        <begin position="212"/>
        <end position="239"/>
    </location>
</feature>
<dbReference type="EMBL" id="DS989825">
    <property type="protein sequence ID" value="EFR02049.1"/>
    <property type="molecule type" value="Genomic_DNA"/>
</dbReference>
<dbReference type="InterPro" id="IPR000999">
    <property type="entry name" value="RNase_III_dom"/>
</dbReference>
<protein>
    <recommendedName>
        <fullName evidence="2">RNase III domain-containing protein</fullName>
    </recommendedName>
</protein>
<evidence type="ECO:0000313" key="4">
    <source>
        <dbReference type="Proteomes" id="UP000002669"/>
    </source>
</evidence>
<evidence type="ECO:0000259" key="2">
    <source>
        <dbReference type="PROSITE" id="PS50142"/>
    </source>
</evidence>
<evidence type="ECO:0000313" key="3">
    <source>
        <dbReference type="EMBL" id="EFR02049.1"/>
    </source>
</evidence>
<dbReference type="Gene3D" id="1.10.1520.10">
    <property type="entry name" value="Ribonuclease III domain"/>
    <property type="match status" value="1"/>
</dbReference>
<feature type="region of interest" description="Disordered" evidence="1">
    <location>
        <begin position="291"/>
        <end position="322"/>
    </location>
</feature>
<gene>
    <name evidence="3" type="ORF">MGYG_05052</name>
</gene>
<dbReference type="GO" id="GO:0004525">
    <property type="term" value="F:ribonuclease III activity"/>
    <property type="evidence" value="ECO:0007669"/>
    <property type="project" value="InterPro"/>
</dbReference>
<keyword evidence="4" id="KW-1185">Reference proteome</keyword>
<dbReference type="SMART" id="SM00535">
    <property type="entry name" value="RIBOc"/>
    <property type="match status" value="1"/>
</dbReference>
<sequence>MSSKTSIRPVEDIVGYTFKSKPLLLKALTAAGSELNDYDGNRRLAQLGTALVEFLLVYIGYRQNVPRDHTTRFKIRFGGSKHRAAVAKRTGIDSYISYSSRSGAKAPTVLAKSLNAIIAATFVDSRDIAVAFRAMLRLGVLVEENGCINPRLLMLDQGEPCETVWSIMNLLIGGDFVDINSPTEGCINPSQPFNDSGLNPLAIEDETFCPTVAENGHDSGLETTLETEQGGGNSSISEPQNDQIMADLMGGRSQHQETTCCPEASLLLNSQNKPSQAQARNIASDGIAGSLSAQDNKGARNLSDNAFSRGNATRRKRPAKSVENCAYPKKPAYALRTIDDRLGQFLVHENEKCKAQGLQPPSETFFTPHIQERVLGLGSGTIDVLGMTVATIASAQSVITLQEALRYKRAQTGYALCQLKRGISCRDRIQIIEKLDQSIVYAHLLRRYHVLELFEECGGPDNGWNNGFVLTTPLDFKQATRKSGNPVNNADSEVTKTMMQKCFPEVQPSAENYVAKYRAMKRLRKLGERLHFMTTKFGRGVLGLLLDGRETHEEIGISDNMILAVPDTEFAEYVSVLDTSQGAALREFSDAVLRLVNALLYGTLPDSETTLERAEKKEILACAKGSRALLSFLQPL</sequence>
<dbReference type="SUPFAM" id="SSF69065">
    <property type="entry name" value="RNase III domain-like"/>
    <property type="match status" value="1"/>
</dbReference>
<feature type="compositionally biased region" description="Polar residues" evidence="1">
    <location>
        <begin position="302"/>
        <end position="311"/>
    </location>
</feature>
<name>E4UY86_ARTGP</name>
<dbReference type="InterPro" id="IPR036389">
    <property type="entry name" value="RNase_III_sf"/>
</dbReference>
<evidence type="ECO:0000256" key="1">
    <source>
        <dbReference type="SAM" id="MobiDB-lite"/>
    </source>
</evidence>
<dbReference type="Proteomes" id="UP000002669">
    <property type="component" value="Unassembled WGS sequence"/>
</dbReference>
<dbReference type="RefSeq" id="XP_003172460.1">
    <property type="nucleotide sequence ID" value="XM_003172412.1"/>
</dbReference>
<dbReference type="AlphaFoldDB" id="E4UY86"/>
<proteinExistence type="predicted"/>
<dbReference type="GeneID" id="10027730"/>
<dbReference type="OrthoDB" id="67027at2759"/>